<keyword evidence="3" id="KW-0274">FAD</keyword>
<sequence>MTERHDFVVVGLGALGSATAHQLARRRHSVLGLERFELGHHRGASHDTSRILRHSYHTPEYVRLTRDAYDDWARLSSAAGRELVTVVGGLDLFPADPAIPMVDYTDSLTEVGIDFDLLDVDAIGERWPQFALPAGTVGLYQRRGAIVPAGPGTAVLQDLARRHGAVLRDHAEVTAVTGTSVTLADGTTYAAGGVVLCADAWTDRLLAPLGIDLPLTVTLEQATYFAPERPEDFAPERMPLWIWMDEPSFYGFPCYGEPTVKAAQDCGGPAVDPDARGTDPDPTMLDLLAGHVGRMLPGAGRPVRSLRCQYTLTPDRDFVMDRVPGHPSLVVGLGAGHGFKFAPTFGRLLADLATGERDTVSPTFALDRPALTDPSYAVHWLV</sequence>
<keyword evidence="4" id="KW-0560">Oxidoreductase</keyword>
<dbReference type="Proteomes" id="UP000295198">
    <property type="component" value="Unassembled WGS sequence"/>
</dbReference>
<organism evidence="6 7">
    <name type="scientific">Nocardioides guangzhouensis</name>
    <dbReference type="NCBI Taxonomy" id="2497878"/>
    <lineage>
        <taxon>Bacteria</taxon>
        <taxon>Bacillati</taxon>
        <taxon>Actinomycetota</taxon>
        <taxon>Actinomycetes</taxon>
        <taxon>Propionibacteriales</taxon>
        <taxon>Nocardioidaceae</taxon>
        <taxon>Nocardioides</taxon>
    </lineage>
</organism>
<dbReference type="Gene3D" id="3.50.50.60">
    <property type="entry name" value="FAD/NAD(P)-binding domain"/>
    <property type="match status" value="1"/>
</dbReference>
<evidence type="ECO:0000256" key="1">
    <source>
        <dbReference type="ARBA" id="ARBA00001974"/>
    </source>
</evidence>
<proteinExistence type="predicted"/>
<dbReference type="EMBL" id="SDKM01000049">
    <property type="protein sequence ID" value="RYP82319.1"/>
    <property type="molecule type" value="Genomic_DNA"/>
</dbReference>
<dbReference type="InterPro" id="IPR036188">
    <property type="entry name" value="FAD/NAD-bd_sf"/>
</dbReference>
<evidence type="ECO:0000313" key="7">
    <source>
        <dbReference type="Proteomes" id="UP000295198"/>
    </source>
</evidence>
<comment type="caution">
    <text evidence="6">The sequence shown here is derived from an EMBL/GenBank/DDBJ whole genome shotgun (WGS) entry which is preliminary data.</text>
</comment>
<keyword evidence="2" id="KW-0285">Flavoprotein</keyword>
<evidence type="ECO:0000256" key="4">
    <source>
        <dbReference type="ARBA" id="ARBA00023002"/>
    </source>
</evidence>
<evidence type="ECO:0000313" key="6">
    <source>
        <dbReference type="EMBL" id="RYP82319.1"/>
    </source>
</evidence>
<dbReference type="AlphaFoldDB" id="A0A4V1XY80"/>
<dbReference type="InterPro" id="IPR006076">
    <property type="entry name" value="FAD-dep_OxRdtase"/>
</dbReference>
<feature type="domain" description="FAD dependent oxidoreductase" evidence="5">
    <location>
        <begin position="6"/>
        <end position="352"/>
    </location>
</feature>
<dbReference type="PANTHER" id="PTHR10961:SF7">
    <property type="entry name" value="FAD DEPENDENT OXIDOREDUCTASE DOMAIN-CONTAINING PROTEIN"/>
    <property type="match status" value="1"/>
</dbReference>
<accession>A0A4V1XY80</accession>
<comment type="cofactor">
    <cofactor evidence="1">
        <name>FAD</name>
        <dbReference type="ChEBI" id="CHEBI:57692"/>
    </cofactor>
</comment>
<dbReference type="SUPFAM" id="SSF51905">
    <property type="entry name" value="FAD/NAD(P)-binding domain"/>
    <property type="match status" value="1"/>
</dbReference>
<keyword evidence="7" id="KW-1185">Reference proteome</keyword>
<gene>
    <name evidence="6" type="ORF">EKO23_22015</name>
</gene>
<evidence type="ECO:0000259" key="5">
    <source>
        <dbReference type="Pfam" id="PF01266"/>
    </source>
</evidence>
<name>A0A4V1XY80_9ACTN</name>
<dbReference type="PANTHER" id="PTHR10961">
    <property type="entry name" value="PEROXISOMAL SARCOSINE OXIDASE"/>
    <property type="match status" value="1"/>
</dbReference>
<dbReference type="OrthoDB" id="9806452at2"/>
<dbReference type="SUPFAM" id="SSF54373">
    <property type="entry name" value="FAD-linked reductases, C-terminal domain"/>
    <property type="match status" value="1"/>
</dbReference>
<dbReference type="InterPro" id="IPR045170">
    <property type="entry name" value="MTOX"/>
</dbReference>
<evidence type="ECO:0000256" key="3">
    <source>
        <dbReference type="ARBA" id="ARBA00022827"/>
    </source>
</evidence>
<dbReference type="RefSeq" id="WP_134720633.1">
    <property type="nucleotide sequence ID" value="NZ_SDKM01000049.1"/>
</dbReference>
<dbReference type="GO" id="GO:0008115">
    <property type="term" value="F:sarcosine oxidase activity"/>
    <property type="evidence" value="ECO:0007669"/>
    <property type="project" value="TreeGrafter"/>
</dbReference>
<dbReference type="Gene3D" id="3.30.9.10">
    <property type="entry name" value="D-Amino Acid Oxidase, subunit A, domain 2"/>
    <property type="match status" value="1"/>
</dbReference>
<dbReference type="GO" id="GO:0050660">
    <property type="term" value="F:flavin adenine dinucleotide binding"/>
    <property type="evidence" value="ECO:0007669"/>
    <property type="project" value="InterPro"/>
</dbReference>
<dbReference type="Pfam" id="PF01266">
    <property type="entry name" value="DAO"/>
    <property type="match status" value="1"/>
</dbReference>
<reference evidence="6 7" key="1">
    <citation type="submission" date="2019-01" db="EMBL/GenBank/DDBJ databases">
        <title>Nocardioides guangzhouensis sp. nov., an actinobacterium isolated from soil.</title>
        <authorList>
            <person name="Fu Y."/>
            <person name="Cai Y."/>
            <person name="Lin Z."/>
            <person name="Chen P."/>
        </authorList>
    </citation>
    <scope>NUCLEOTIDE SEQUENCE [LARGE SCALE GENOMIC DNA]</scope>
    <source>
        <strain evidence="6 7">130</strain>
    </source>
</reference>
<evidence type="ECO:0000256" key="2">
    <source>
        <dbReference type="ARBA" id="ARBA00022630"/>
    </source>
</evidence>
<protein>
    <submittedName>
        <fullName evidence="6">FAD-dependent oxidoreductase</fullName>
    </submittedName>
</protein>